<dbReference type="SUPFAM" id="SSF143469">
    <property type="entry name" value="ImmE5-like"/>
    <property type="match status" value="1"/>
</dbReference>
<keyword evidence="2" id="KW-1185">Reference proteome</keyword>
<reference evidence="1 2" key="1">
    <citation type="submission" date="2023-03" db="EMBL/GenBank/DDBJ databases">
        <title>YIM 152171 draft genome.</title>
        <authorList>
            <person name="Yang Z."/>
        </authorList>
    </citation>
    <scope>NUCLEOTIDE SEQUENCE [LARGE SCALE GENOMIC DNA]</scope>
    <source>
        <strain evidence="1 2">YIM 152171</strain>
    </source>
</reference>
<proteinExistence type="predicted"/>
<sequence>MRVDENKLYESGDDFFNLEGNWLMLMTPDAAVDACMKAVDRGIVVVRVEGGIWHSDTGPFEMRYDCIWDGDDPPMNSENALENNVRAADFIRSMNYNAFILGVASIRGYGAAVEWKSKNI</sequence>
<protein>
    <submittedName>
        <fullName evidence="1">Colicin immunity protein</fullName>
    </submittedName>
</protein>
<dbReference type="RefSeq" id="WP_327788026.1">
    <property type="nucleotide sequence ID" value="NZ_JARGEQ010000026.1"/>
</dbReference>
<organism evidence="1 2">
    <name type="scientific">Marinimicrococcus flavescens</name>
    <dbReference type="NCBI Taxonomy" id="3031815"/>
    <lineage>
        <taxon>Bacteria</taxon>
        <taxon>Pseudomonadati</taxon>
        <taxon>Pseudomonadota</taxon>
        <taxon>Alphaproteobacteria</taxon>
        <taxon>Geminicoccales</taxon>
        <taxon>Geminicoccaceae</taxon>
        <taxon>Marinimicrococcus</taxon>
    </lineage>
</organism>
<dbReference type="Gene3D" id="3.30.190.30">
    <property type="match status" value="1"/>
</dbReference>
<gene>
    <name evidence="1" type="ORF">PZ740_04290</name>
</gene>
<accession>A0AAP3UYQ8</accession>
<dbReference type="InterPro" id="IPR037234">
    <property type="entry name" value="ImmE5_sf"/>
</dbReference>
<comment type="caution">
    <text evidence="1">The sequence shown here is derived from an EMBL/GenBank/DDBJ whole genome shotgun (WGS) entry which is preliminary data.</text>
</comment>
<evidence type="ECO:0000313" key="2">
    <source>
        <dbReference type="Proteomes" id="UP001301140"/>
    </source>
</evidence>
<evidence type="ECO:0000313" key="1">
    <source>
        <dbReference type="EMBL" id="MDF1585606.1"/>
    </source>
</evidence>
<dbReference type="GO" id="GO:0030153">
    <property type="term" value="P:bacteriocin immunity"/>
    <property type="evidence" value="ECO:0007669"/>
    <property type="project" value="InterPro"/>
</dbReference>
<dbReference type="Proteomes" id="UP001301140">
    <property type="component" value="Unassembled WGS sequence"/>
</dbReference>
<dbReference type="EMBL" id="JARGEQ010000026">
    <property type="protein sequence ID" value="MDF1585606.1"/>
    <property type="molecule type" value="Genomic_DNA"/>
</dbReference>
<name>A0AAP3UYQ8_9PROT</name>
<dbReference type="AlphaFoldDB" id="A0AAP3UYQ8"/>